<dbReference type="AlphaFoldDB" id="Q8VDY0"/>
<name>Q8VDY0_MOUSE</name>
<protein>
    <submittedName>
        <fullName evidence="1">Ttc39b protein</fullName>
    </submittedName>
</protein>
<dbReference type="AGR" id="MGI:1917113"/>
<proteinExistence type="evidence at transcript level"/>
<gene>
    <name evidence="1 2" type="primary">Ttc39b</name>
</gene>
<organism evidence="1">
    <name type="scientific">Mus musculus</name>
    <name type="common">Mouse</name>
    <dbReference type="NCBI Taxonomy" id="10090"/>
    <lineage>
        <taxon>Eukaryota</taxon>
        <taxon>Metazoa</taxon>
        <taxon>Chordata</taxon>
        <taxon>Craniata</taxon>
        <taxon>Vertebrata</taxon>
        <taxon>Euteleostomi</taxon>
        <taxon>Mammalia</taxon>
        <taxon>Eutheria</taxon>
        <taxon>Euarchontoglires</taxon>
        <taxon>Glires</taxon>
        <taxon>Rodentia</taxon>
        <taxon>Myomorpha</taxon>
        <taxon>Muroidea</taxon>
        <taxon>Muridae</taxon>
        <taxon>Murinae</taxon>
        <taxon>Mus</taxon>
        <taxon>Mus</taxon>
    </lineage>
</organism>
<dbReference type="EMBL" id="BC020085">
    <property type="protein sequence ID" value="AAH20085.1"/>
    <property type="molecule type" value="mRNA"/>
</dbReference>
<sequence>MLNLKYNVKGTSDFIIMEDRLHTEWSSLTWTAFHMGNNLNPSQSISKTSLLQEEAARRALLCIEVAEQVLSLNHAEEGFVDAAPSPSNCTVYSDRVSTVLLRQDFVCKDQSSCLTVFK</sequence>
<evidence type="ECO:0000313" key="2">
    <source>
        <dbReference type="MGI" id="MGI:1917113"/>
    </source>
</evidence>
<reference evidence="1" key="1">
    <citation type="journal article" date="2004" name="Genome Res.">
        <title>The status, quality, and expansion of the NIH full-length cDNA project: the Mammalian Gene Collection (MGC).</title>
        <authorList>
            <consortium name="The MGC Project Team"/>
            <person name="Gerhard D.S."/>
            <person name="Wagner L."/>
            <person name="Feingold E.A."/>
            <person name="Shenmen C.M."/>
            <person name="Grouse L.H."/>
            <person name="Schuler G."/>
            <person name="Klein S.L."/>
            <person name="Old S."/>
            <person name="Rasooly R."/>
            <person name="Good P."/>
            <person name="Guyer M."/>
            <person name="Peck A.M."/>
            <person name="Derge J.G."/>
            <person name="Lipman D."/>
            <person name="Collins F.S."/>
            <person name="Jang W."/>
            <person name="Sherry S."/>
            <person name="Feolo M."/>
            <person name="Misquitta L."/>
            <person name="Lee E."/>
            <person name="Rotmistrovsky K."/>
            <person name="Greenhut S.F."/>
            <person name="Schaefer C.F."/>
            <person name="Buetow K."/>
            <person name="Bonner T.I."/>
            <person name="Haussler D."/>
            <person name="Kent J."/>
            <person name="Kiekhaus M."/>
            <person name="Furey T."/>
            <person name="Brent M."/>
            <person name="Prange C."/>
            <person name="Schreiber K."/>
            <person name="Shapiro N."/>
            <person name="Bhat N.K."/>
            <person name="Hopkins R.F."/>
            <person name="Hsie F."/>
            <person name="Driscoll T."/>
            <person name="Soares M.B."/>
            <person name="Casavant T.L."/>
            <person name="Scheetz T.E."/>
            <person name="Brown-stein M.J."/>
            <person name="Usdin T.B."/>
            <person name="Toshiyuki S."/>
            <person name="Carninci P."/>
            <person name="Piao Y."/>
            <person name="Dudekula D.B."/>
            <person name="Ko M.S."/>
            <person name="Kawakami K."/>
            <person name="Suzuki Y."/>
            <person name="Sugano S."/>
            <person name="Gruber C.E."/>
            <person name="Smith M.R."/>
            <person name="Simmons B."/>
            <person name="Moore T."/>
            <person name="Waterman R."/>
            <person name="Johnson S.L."/>
            <person name="Ruan Y."/>
            <person name="Wei C.L."/>
            <person name="Mathavan S."/>
            <person name="Gunaratne P.H."/>
            <person name="Wu J."/>
            <person name="Garcia A.M."/>
            <person name="Hulyk S.W."/>
            <person name="Fuh E."/>
            <person name="Yuan Y."/>
            <person name="Sneed A."/>
            <person name="Kowis C."/>
            <person name="Hodgson A."/>
            <person name="Muzny D.M."/>
            <person name="McPherson J."/>
            <person name="Gibbs R.A."/>
            <person name="Fahey J."/>
            <person name="Helton E."/>
            <person name="Ketteman M."/>
            <person name="Madan A."/>
            <person name="Rodrigues S."/>
            <person name="Sanchez A."/>
            <person name="Whiting M."/>
            <person name="Madari A."/>
            <person name="Young A.C."/>
            <person name="Wetherby K.D."/>
            <person name="Granite S.J."/>
            <person name="Kwong P.N."/>
            <person name="Brinkley C.P."/>
            <person name="Pearson R.L."/>
            <person name="Bouffard G.G."/>
            <person name="Blakesly R.W."/>
            <person name="Green E.D."/>
            <person name="Dickson M.C."/>
            <person name="Rodriguez A.C."/>
            <person name="Grimwood J."/>
            <person name="Schmutz J."/>
            <person name="Myers R.M."/>
            <person name="Butterfield Y.S."/>
            <person name="Griffith M."/>
            <person name="Griffith O.L."/>
            <person name="Krzywinski M.I."/>
            <person name="Liao N."/>
            <person name="Morin R."/>
            <person name="Morrin R."/>
            <person name="Palmquist D."/>
            <person name="Petrescu A.S."/>
            <person name="Skalska U."/>
            <person name="Smailus D.E."/>
            <person name="Stott J.M."/>
            <person name="Schnerch A."/>
            <person name="Schein J.E."/>
            <person name="Jones S.J."/>
            <person name="Holt R.A."/>
            <person name="Baross A."/>
            <person name="Marra M.A."/>
            <person name="Clifton S."/>
            <person name="Makowski K.A."/>
            <person name="Bosak S."/>
            <person name="Malek J."/>
        </authorList>
    </citation>
    <scope>NUCLEOTIDE SEQUENCE [LARGE SCALE MRNA]</scope>
    <source>
        <strain evidence="1">Czech II</strain>
        <tissue evidence="1">Mammary tumor metastatized to lung. MMTV-LTR/Wnt1 model. Expression driven by an MMTV-LTR enhancer.</tissue>
    </source>
</reference>
<accession>Q8VDY0</accession>
<dbReference type="MGI" id="MGI:1917113">
    <property type="gene designation" value="Ttc39b"/>
</dbReference>
<evidence type="ECO:0000313" key="1">
    <source>
        <dbReference type="EMBL" id="AAH20085.1"/>
    </source>
</evidence>